<dbReference type="AlphaFoldDB" id="A0A0G0D8S6"/>
<dbReference type="EMBL" id="LBPP01000026">
    <property type="protein sequence ID" value="KKP59670.1"/>
    <property type="molecule type" value="Genomic_DNA"/>
</dbReference>
<dbReference type="InterPro" id="IPR012336">
    <property type="entry name" value="Thioredoxin-like_fold"/>
</dbReference>
<name>A0A0G0D8S6_9BACT</name>
<sequence length="85" mass="9404">MIQIQFLTAPGCSECEQAKAVFQEVKRKFPDLKLQIKEVDITTLKGLELAIKHSVLSNPGVIINGELFSSGSLDKEKFISKILSL</sequence>
<feature type="domain" description="Thioredoxin-like fold" evidence="1">
    <location>
        <begin position="8"/>
        <end position="83"/>
    </location>
</feature>
<evidence type="ECO:0000313" key="3">
    <source>
        <dbReference type="Proteomes" id="UP000034688"/>
    </source>
</evidence>
<dbReference type="Gene3D" id="3.40.30.10">
    <property type="entry name" value="Glutaredoxin"/>
    <property type="match status" value="1"/>
</dbReference>
<dbReference type="Pfam" id="PF13192">
    <property type="entry name" value="Thioredoxin_3"/>
    <property type="match status" value="1"/>
</dbReference>
<accession>A0A0G0D8S6</accession>
<proteinExistence type="predicted"/>
<dbReference type="Proteomes" id="UP000034688">
    <property type="component" value="Unassembled WGS sequence"/>
</dbReference>
<dbReference type="STRING" id="1618477.UR54_C0026G0006"/>
<dbReference type="SUPFAM" id="SSF52833">
    <property type="entry name" value="Thioredoxin-like"/>
    <property type="match status" value="1"/>
</dbReference>
<reference evidence="2 3" key="1">
    <citation type="journal article" date="2015" name="Nature">
        <title>rRNA introns, odd ribosomes, and small enigmatic genomes across a large radiation of phyla.</title>
        <authorList>
            <person name="Brown C.T."/>
            <person name="Hug L.A."/>
            <person name="Thomas B.C."/>
            <person name="Sharon I."/>
            <person name="Castelle C.J."/>
            <person name="Singh A."/>
            <person name="Wilkins M.J."/>
            <person name="Williams K.H."/>
            <person name="Banfield J.F."/>
        </authorList>
    </citation>
    <scope>NUCLEOTIDE SEQUENCE [LARGE SCALE GENOMIC DNA]</scope>
</reference>
<evidence type="ECO:0000313" key="2">
    <source>
        <dbReference type="EMBL" id="KKP59670.1"/>
    </source>
</evidence>
<comment type="caution">
    <text evidence="2">The sequence shown here is derived from an EMBL/GenBank/DDBJ whole genome shotgun (WGS) entry which is preliminary data.</text>
</comment>
<gene>
    <name evidence="2" type="ORF">UR54_C0026G0006</name>
</gene>
<organism evidence="2 3">
    <name type="scientific">Candidatus Roizmanbacteria bacterium GW2011_GWA2_34_18</name>
    <dbReference type="NCBI Taxonomy" id="1618477"/>
    <lineage>
        <taxon>Bacteria</taxon>
        <taxon>Candidatus Roizmaniibacteriota</taxon>
    </lineage>
</organism>
<evidence type="ECO:0000259" key="1">
    <source>
        <dbReference type="Pfam" id="PF13192"/>
    </source>
</evidence>
<protein>
    <recommendedName>
        <fullName evidence="1">Thioredoxin-like fold domain-containing protein</fullName>
    </recommendedName>
</protein>
<dbReference type="InterPro" id="IPR036249">
    <property type="entry name" value="Thioredoxin-like_sf"/>
</dbReference>